<dbReference type="OrthoDB" id="10263751at2759"/>
<evidence type="ECO:0000313" key="2">
    <source>
        <dbReference type="EMBL" id="GAU26256.1"/>
    </source>
</evidence>
<dbReference type="SUPFAM" id="SSF52833">
    <property type="entry name" value="Thioredoxin-like"/>
    <property type="match status" value="1"/>
</dbReference>
<dbReference type="Proteomes" id="UP000242715">
    <property type="component" value="Unassembled WGS sequence"/>
</dbReference>
<keyword evidence="3" id="KW-1185">Reference proteome</keyword>
<dbReference type="InterPro" id="IPR013766">
    <property type="entry name" value="Thioredoxin_domain"/>
</dbReference>
<proteinExistence type="predicted"/>
<name>A0A2Z6M341_TRISU</name>
<organism evidence="2 3">
    <name type="scientific">Trifolium subterraneum</name>
    <name type="common">Subterranean clover</name>
    <dbReference type="NCBI Taxonomy" id="3900"/>
    <lineage>
        <taxon>Eukaryota</taxon>
        <taxon>Viridiplantae</taxon>
        <taxon>Streptophyta</taxon>
        <taxon>Embryophyta</taxon>
        <taxon>Tracheophyta</taxon>
        <taxon>Spermatophyta</taxon>
        <taxon>Magnoliopsida</taxon>
        <taxon>eudicotyledons</taxon>
        <taxon>Gunneridae</taxon>
        <taxon>Pentapetalae</taxon>
        <taxon>rosids</taxon>
        <taxon>fabids</taxon>
        <taxon>Fabales</taxon>
        <taxon>Fabaceae</taxon>
        <taxon>Papilionoideae</taxon>
        <taxon>50 kb inversion clade</taxon>
        <taxon>NPAAA clade</taxon>
        <taxon>Hologalegina</taxon>
        <taxon>IRL clade</taxon>
        <taxon>Trifolieae</taxon>
        <taxon>Trifolium</taxon>
    </lineage>
</organism>
<feature type="domain" description="Thioredoxin" evidence="1">
    <location>
        <begin position="29"/>
        <end position="71"/>
    </location>
</feature>
<sequence>MAGSSEEGQVLSIHSVDAWNDVLQRGNESKKLSVAQDWAVEAMPTFVFVKEGTILGKVVGAKKDELQQTIEQHVSSANA</sequence>
<evidence type="ECO:0000259" key="1">
    <source>
        <dbReference type="Pfam" id="PF00085"/>
    </source>
</evidence>
<protein>
    <recommendedName>
        <fullName evidence="1">Thioredoxin domain-containing protein</fullName>
    </recommendedName>
</protein>
<dbReference type="InterPro" id="IPR036249">
    <property type="entry name" value="Thioredoxin-like_sf"/>
</dbReference>
<dbReference type="PANTHER" id="PTHR10438">
    <property type="entry name" value="THIOREDOXIN"/>
    <property type="match status" value="1"/>
</dbReference>
<dbReference type="Pfam" id="PF00085">
    <property type="entry name" value="Thioredoxin"/>
    <property type="match status" value="1"/>
</dbReference>
<dbReference type="InterPro" id="IPR050620">
    <property type="entry name" value="Thioredoxin_H-type-like"/>
</dbReference>
<accession>A0A2Z6M341</accession>
<gene>
    <name evidence="2" type="ORF">TSUD_224470</name>
</gene>
<dbReference type="AlphaFoldDB" id="A0A2Z6M341"/>
<dbReference type="PANTHER" id="PTHR10438:SF425">
    <property type="entry name" value="THIOREDOXIN H1"/>
    <property type="match status" value="1"/>
</dbReference>
<evidence type="ECO:0000313" key="3">
    <source>
        <dbReference type="Proteomes" id="UP000242715"/>
    </source>
</evidence>
<dbReference type="CDD" id="cd02947">
    <property type="entry name" value="TRX_family"/>
    <property type="match status" value="1"/>
</dbReference>
<reference evidence="3" key="1">
    <citation type="journal article" date="2017" name="Front. Plant Sci.">
        <title>Climate Clever Clovers: New Paradigm to Reduce the Environmental Footprint of Ruminants by Breeding Low Methanogenic Forages Utilizing Haplotype Variation.</title>
        <authorList>
            <person name="Kaur P."/>
            <person name="Appels R."/>
            <person name="Bayer P.E."/>
            <person name="Keeble-Gagnere G."/>
            <person name="Wang J."/>
            <person name="Hirakawa H."/>
            <person name="Shirasawa K."/>
            <person name="Vercoe P."/>
            <person name="Stefanova K."/>
            <person name="Durmic Z."/>
            <person name="Nichols P."/>
            <person name="Revell C."/>
            <person name="Isobe S.N."/>
            <person name="Edwards D."/>
            <person name="Erskine W."/>
        </authorList>
    </citation>
    <scope>NUCLEOTIDE SEQUENCE [LARGE SCALE GENOMIC DNA]</scope>
    <source>
        <strain evidence="3">cv. Daliak</strain>
    </source>
</reference>
<dbReference type="Gene3D" id="3.40.30.10">
    <property type="entry name" value="Glutaredoxin"/>
    <property type="match status" value="1"/>
</dbReference>
<dbReference type="EMBL" id="DF973331">
    <property type="protein sequence ID" value="GAU26256.1"/>
    <property type="molecule type" value="Genomic_DNA"/>
</dbReference>